<reference evidence="2 3" key="1">
    <citation type="journal article" date="2019" name="Nat. Microbiol.">
        <title>Mediterranean grassland soil C-N compound turnover is dependent on rainfall and depth, and is mediated by genomically divergent microorganisms.</title>
        <authorList>
            <person name="Diamond S."/>
            <person name="Andeer P.F."/>
            <person name="Li Z."/>
            <person name="Crits-Christoph A."/>
            <person name="Burstein D."/>
            <person name="Anantharaman K."/>
            <person name="Lane K.R."/>
            <person name="Thomas B.C."/>
            <person name="Pan C."/>
            <person name="Northen T.R."/>
            <person name="Banfield J.F."/>
        </authorList>
    </citation>
    <scope>NUCLEOTIDE SEQUENCE [LARGE SCALE GENOMIC DNA]</scope>
    <source>
        <strain evidence="2">WS_4</strain>
    </source>
</reference>
<proteinExistence type="predicted"/>
<dbReference type="InterPro" id="IPR029058">
    <property type="entry name" value="AB_hydrolase_fold"/>
</dbReference>
<dbReference type="SUPFAM" id="SSF53474">
    <property type="entry name" value="alpha/beta-Hydrolases"/>
    <property type="match status" value="1"/>
</dbReference>
<gene>
    <name evidence="2" type="ORF">E6K74_08265</name>
</gene>
<dbReference type="Gene3D" id="3.40.50.1820">
    <property type="entry name" value="alpha/beta hydrolase"/>
    <property type="match status" value="1"/>
</dbReference>
<dbReference type="InterPro" id="IPR046879">
    <property type="entry name" value="KANL3/Tex30_Abhydrolase"/>
</dbReference>
<feature type="domain" description="KANL3/Tex30 alpha/beta hydrolase-like" evidence="1">
    <location>
        <begin position="31"/>
        <end position="221"/>
    </location>
</feature>
<dbReference type="PANTHER" id="PTHR13136:SF11">
    <property type="entry name" value="TESTIS-EXPRESSED PROTEIN 30"/>
    <property type="match status" value="1"/>
</dbReference>
<comment type="caution">
    <text evidence="2">The sequence shown here is derived from an EMBL/GenBank/DDBJ whole genome shotgun (WGS) entry which is preliminary data.</text>
</comment>
<accession>A0A538SRA7</accession>
<dbReference type="Proteomes" id="UP000319829">
    <property type="component" value="Unassembled WGS sequence"/>
</dbReference>
<organism evidence="2 3">
    <name type="scientific">Eiseniibacteriota bacterium</name>
    <dbReference type="NCBI Taxonomy" id="2212470"/>
    <lineage>
        <taxon>Bacteria</taxon>
        <taxon>Candidatus Eiseniibacteriota</taxon>
    </lineage>
</organism>
<keyword evidence="2" id="KW-0378">Hydrolase</keyword>
<evidence type="ECO:0000313" key="2">
    <source>
        <dbReference type="EMBL" id="TMQ53909.1"/>
    </source>
</evidence>
<sequence length="225" mass="23980">MTAATELRFQASRSSGEVSALLELPDSARWLMVLGHGAGAGMRHHFMDDAAAALASHQIATFRYQFPYMEKRTSRPDPQPVLLATVRSAVAAAHAAAGDLPLLAGGKSMGGRMTSLASAEDGLPDVKGLVFFGFPLHPPGAPGTGRAEHLERVRTPMLFLQGTRDKLADLVLLGPVIERLGSKATLHIVEGGDHSFAVPKRSGRSLEDVLEELARTVAAWAERLT</sequence>
<name>A0A538SRA7_UNCEI</name>
<dbReference type="Pfam" id="PF20408">
    <property type="entry name" value="Abhydrolase_11"/>
    <property type="match status" value="1"/>
</dbReference>
<dbReference type="InterPro" id="IPR026555">
    <property type="entry name" value="NSL3/Tex30"/>
</dbReference>
<dbReference type="EMBL" id="VBOU01000079">
    <property type="protein sequence ID" value="TMQ53909.1"/>
    <property type="molecule type" value="Genomic_DNA"/>
</dbReference>
<protein>
    <submittedName>
        <fullName evidence="2">Alpha/beta hydrolase</fullName>
    </submittedName>
</protein>
<evidence type="ECO:0000259" key="1">
    <source>
        <dbReference type="Pfam" id="PF20408"/>
    </source>
</evidence>
<evidence type="ECO:0000313" key="3">
    <source>
        <dbReference type="Proteomes" id="UP000319829"/>
    </source>
</evidence>
<dbReference type="PANTHER" id="PTHR13136">
    <property type="entry name" value="TESTIS DEVELOPMENT PROTEIN PRTD"/>
    <property type="match status" value="1"/>
</dbReference>
<dbReference type="AlphaFoldDB" id="A0A538SRA7"/>
<dbReference type="GO" id="GO:0016787">
    <property type="term" value="F:hydrolase activity"/>
    <property type="evidence" value="ECO:0007669"/>
    <property type="project" value="UniProtKB-KW"/>
</dbReference>